<dbReference type="OrthoDB" id="8062551at2759"/>
<dbReference type="Proteomes" id="UP000606786">
    <property type="component" value="Unassembled WGS sequence"/>
</dbReference>
<sequence length="264" mass="30503">MGMEFLEPILKLFKNDEEYGKNIVVVKLLNSVENHSQGYIASFVTGTVFHMVFCVLAIVGALKLKKWLLLPFIIGEFFRVVISFAMHIILMIILKKKLSLGLLIAVTLVGGFVILYLAYNWTASVALFQIIELIHSERYRKLYGEDPFHPLQSPNYNQQPQGYGVVRNIRVLVTPRSGEIDAQKMRQTERMPVIAVLPANYGRHHNAPLLPNKQIKKKQQRQFKVQPYKIYEAQRNESNAEFGNWQWSEVAVGRQKSTMIQRKW</sequence>
<keyword evidence="1" id="KW-1133">Transmembrane helix</keyword>
<gene>
    <name evidence="2" type="ORF">CCAP1982_LOCUS7762</name>
</gene>
<evidence type="ECO:0000313" key="3">
    <source>
        <dbReference type="Proteomes" id="UP000606786"/>
    </source>
</evidence>
<proteinExistence type="predicted"/>
<evidence type="ECO:0000313" key="2">
    <source>
        <dbReference type="EMBL" id="CAD6999230.1"/>
    </source>
</evidence>
<evidence type="ECO:0000256" key="1">
    <source>
        <dbReference type="SAM" id="Phobius"/>
    </source>
</evidence>
<feature type="transmembrane region" description="Helical" evidence="1">
    <location>
        <begin position="39"/>
        <end position="62"/>
    </location>
</feature>
<dbReference type="AlphaFoldDB" id="A0A811UKF1"/>
<name>A0A811UKF1_CERCA</name>
<feature type="transmembrane region" description="Helical" evidence="1">
    <location>
        <begin position="69"/>
        <end position="94"/>
    </location>
</feature>
<comment type="caution">
    <text evidence="2">The sequence shown here is derived from an EMBL/GenBank/DDBJ whole genome shotgun (WGS) entry which is preliminary data.</text>
</comment>
<feature type="transmembrane region" description="Helical" evidence="1">
    <location>
        <begin position="100"/>
        <end position="119"/>
    </location>
</feature>
<protein>
    <submittedName>
        <fullName evidence="2">(Mediterranean fruit fly) hypothetical protein</fullName>
    </submittedName>
</protein>
<keyword evidence="3" id="KW-1185">Reference proteome</keyword>
<keyword evidence="1" id="KW-0472">Membrane</keyword>
<reference evidence="2" key="1">
    <citation type="submission" date="2020-11" db="EMBL/GenBank/DDBJ databases">
        <authorList>
            <person name="Whitehead M."/>
        </authorList>
    </citation>
    <scope>NUCLEOTIDE SEQUENCE</scope>
    <source>
        <strain evidence="2">EGII</strain>
    </source>
</reference>
<keyword evidence="1" id="KW-0812">Transmembrane</keyword>
<organism evidence="2 3">
    <name type="scientific">Ceratitis capitata</name>
    <name type="common">Mediterranean fruit fly</name>
    <name type="synonym">Tephritis capitata</name>
    <dbReference type="NCBI Taxonomy" id="7213"/>
    <lineage>
        <taxon>Eukaryota</taxon>
        <taxon>Metazoa</taxon>
        <taxon>Ecdysozoa</taxon>
        <taxon>Arthropoda</taxon>
        <taxon>Hexapoda</taxon>
        <taxon>Insecta</taxon>
        <taxon>Pterygota</taxon>
        <taxon>Neoptera</taxon>
        <taxon>Endopterygota</taxon>
        <taxon>Diptera</taxon>
        <taxon>Brachycera</taxon>
        <taxon>Muscomorpha</taxon>
        <taxon>Tephritoidea</taxon>
        <taxon>Tephritidae</taxon>
        <taxon>Ceratitis</taxon>
        <taxon>Ceratitis</taxon>
    </lineage>
</organism>
<accession>A0A811UKF1</accession>
<dbReference type="EMBL" id="CAJHJT010000012">
    <property type="protein sequence ID" value="CAD6999230.1"/>
    <property type="molecule type" value="Genomic_DNA"/>
</dbReference>